<evidence type="ECO:0000256" key="1">
    <source>
        <dbReference type="SAM" id="MobiDB-lite"/>
    </source>
</evidence>
<dbReference type="EMBL" id="CADCTH010000577">
    <property type="protein sequence ID" value="CAA9292617.1"/>
    <property type="molecule type" value="Genomic_DNA"/>
</dbReference>
<feature type="non-terminal residue" evidence="2">
    <location>
        <position position="235"/>
    </location>
</feature>
<keyword evidence="2" id="KW-0131">Cell cycle</keyword>
<protein>
    <submittedName>
        <fullName evidence="2">Cell division protein FtsQ</fullName>
    </submittedName>
</protein>
<evidence type="ECO:0000313" key="2">
    <source>
        <dbReference type="EMBL" id="CAA9292617.1"/>
    </source>
</evidence>
<feature type="non-terminal residue" evidence="2">
    <location>
        <position position="1"/>
    </location>
</feature>
<gene>
    <name evidence="2" type="ORF">AVDCRST_MAG54-4579</name>
</gene>
<feature type="compositionally biased region" description="Basic residues" evidence="1">
    <location>
        <begin position="201"/>
        <end position="214"/>
    </location>
</feature>
<feature type="compositionally biased region" description="Basic residues" evidence="1">
    <location>
        <begin position="42"/>
        <end position="65"/>
    </location>
</feature>
<organism evidence="2">
    <name type="scientific">uncultured Actinomycetospora sp</name>
    <dbReference type="NCBI Taxonomy" id="1135996"/>
    <lineage>
        <taxon>Bacteria</taxon>
        <taxon>Bacillati</taxon>
        <taxon>Actinomycetota</taxon>
        <taxon>Actinomycetes</taxon>
        <taxon>Pseudonocardiales</taxon>
        <taxon>Pseudonocardiaceae</taxon>
        <taxon>Actinomycetospora</taxon>
        <taxon>environmental samples</taxon>
    </lineage>
</organism>
<feature type="compositionally biased region" description="Pro residues" evidence="1">
    <location>
        <begin position="1"/>
        <end position="10"/>
    </location>
</feature>
<reference evidence="2" key="1">
    <citation type="submission" date="2020-02" db="EMBL/GenBank/DDBJ databases">
        <authorList>
            <person name="Meier V. D."/>
        </authorList>
    </citation>
    <scope>NUCLEOTIDE SEQUENCE</scope>
    <source>
        <strain evidence="2">AVDCRST_MAG54</strain>
    </source>
</reference>
<accession>A0A6J4K0R6</accession>
<dbReference type="GO" id="GO:0051301">
    <property type="term" value="P:cell division"/>
    <property type="evidence" value="ECO:0007669"/>
    <property type="project" value="UniProtKB-KW"/>
</dbReference>
<feature type="compositionally biased region" description="Basic and acidic residues" evidence="1">
    <location>
        <begin position="224"/>
        <end position="235"/>
    </location>
</feature>
<proteinExistence type="predicted"/>
<dbReference type="AlphaFoldDB" id="A0A6J4K0R6"/>
<name>A0A6J4K0R6_9PSEU</name>
<feature type="compositionally biased region" description="Basic residues" evidence="1">
    <location>
        <begin position="88"/>
        <end position="100"/>
    </location>
</feature>
<feature type="compositionally biased region" description="Low complexity" evidence="1">
    <location>
        <begin position="30"/>
        <end position="41"/>
    </location>
</feature>
<feature type="compositionally biased region" description="Basic residues" evidence="1">
    <location>
        <begin position="20"/>
        <end position="29"/>
    </location>
</feature>
<feature type="compositionally biased region" description="Basic residues" evidence="1">
    <location>
        <begin position="155"/>
        <end position="173"/>
    </location>
</feature>
<keyword evidence="2" id="KW-0132">Cell division</keyword>
<feature type="region of interest" description="Disordered" evidence="1">
    <location>
        <begin position="1"/>
        <end position="182"/>
    </location>
</feature>
<feature type="region of interest" description="Disordered" evidence="1">
    <location>
        <begin position="196"/>
        <end position="235"/>
    </location>
</feature>
<sequence length="235" mass="25645">HRPGRAPGPGPAASGALDRARRRRPRRGRAGVADGVLPTARRPGRAGRRCRPRPGRPDPRRRRDRSGHLTALARRRRGGRAGADPPAQRRRGRVPRLARHPRGDGGRARTGSRRAGAGWRPARRRHRLRLPDAARAPGGRPDVGPPAGRAPVARRGGHPRRCGRLRRPARHPACRGPGGAGQRALRRLVRALGLPRGALGRGHRQRAQGRRALRAAHPPGHGVRRLDPGPRRRPL</sequence>